<dbReference type="Proteomes" id="UP000295818">
    <property type="component" value="Unassembled WGS sequence"/>
</dbReference>
<evidence type="ECO:0000313" key="2">
    <source>
        <dbReference type="Proteomes" id="UP000295818"/>
    </source>
</evidence>
<keyword evidence="2" id="KW-1185">Reference proteome</keyword>
<evidence type="ECO:0000313" key="1">
    <source>
        <dbReference type="EMBL" id="TCO19464.1"/>
    </source>
</evidence>
<accession>A0ABY2BH62</accession>
<sequence>MTVVPGNFADNPAVQGLVKNYPVYFRALVARDSDIIKDSFPAFFYADTSLGINEAKANGWVMKPPGSVVVVGIEQQKYGVTRVKMCRSQSTQYWNPKAKAWTLVTPKGSAQALDMIETGLGWTMYRVAPTGKINCSRVRYPA</sequence>
<gene>
    <name evidence="1" type="ORF">EV644_110112</name>
</gene>
<comment type="caution">
    <text evidence="1">The sequence shown here is derived from an EMBL/GenBank/DDBJ whole genome shotgun (WGS) entry which is preliminary data.</text>
</comment>
<name>A0ABY2BH62_9ACTN</name>
<reference evidence="1 2" key="1">
    <citation type="journal article" date="2015" name="Stand. Genomic Sci.">
        <title>Genomic Encyclopedia of Bacterial and Archaeal Type Strains, Phase III: the genomes of soil and plant-associated and newly described type strains.</title>
        <authorList>
            <person name="Whitman W.B."/>
            <person name="Woyke T."/>
            <person name="Klenk H.P."/>
            <person name="Zhou Y."/>
            <person name="Lilburn T.G."/>
            <person name="Beck B.J."/>
            <person name="De Vos P."/>
            <person name="Vandamme P."/>
            <person name="Eisen J.A."/>
            <person name="Garrity G."/>
            <person name="Hugenholtz P."/>
            <person name="Kyrpides N.C."/>
        </authorList>
    </citation>
    <scope>NUCLEOTIDE SEQUENCE [LARGE SCALE GENOMIC DNA]</scope>
    <source>
        <strain evidence="1 2">VKM Ac-2538</strain>
    </source>
</reference>
<dbReference type="RefSeq" id="WP_241998746.1">
    <property type="nucleotide sequence ID" value="NZ_SLWM01000010.1"/>
</dbReference>
<proteinExistence type="predicted"/>
<dbReference type="EMBL" id="SLWM01000010">
    <property type="protein sequence ID" value="TCO19464.1"/>
    <property type="molecule type" value="Genomic_DNA"/>
</dbReference>
<protein>
    <submittedName>
        <fullName evidence="1">Uncharacterized protein</fullName>
    </submittedName>
</protein>
<organism evidence="1 2">
    <name type="scientific">Kribbella orskensis</name>
    <dbReference type="NCBI Taxonomy" id="2512216"/>
    <lineage>
        <taxon>Bacteria</taxon>
        <taxon>Bacillati</taxon>
        <taxon>Actinomycetota</taxon>
        <taxon>Actinomycetes</taxon>
        <taxon>Propionibacteriales</taxon>
        <taxon>Kribbellaceae</taxon>
        <taxon>Kribbella</taxon>
    </lineage>
</organism>